<comment type="caution">
    <text evidence="2">The sequence shown here is derived from an EMBL/GenBank/DDBJ whole genome shotgun (WGS) entry which is preliminary data.</text>
</comment>
<dbReference type="GO" id="GO:0016874">
    <property type="term" value="F:ligase activity"/>
    <property type="evidence" value="ECO:0007669"/>
    <property type="project" value="UniProtKB-KW"/>
</dbReference>
<dbReference type="InterPro" id="IPR014729">
    <property type="entry name" value="Rossmann-like_a/b/a_fold"/>
</dbReference>
<dbReference type="Gene3D" id="3.90.1490.10">
    <property type="entry name" value="putative n-type atp pyrophosphatase, domain 2"/>
    <property type="match status" value="1"/>
</dbReference>
<reference evidence="3" key="1">
    <citation type="journal article" date="2019" name="Int. J. Syst. Evol. Microbiol.">
        <title>The Global Catalogue of Microorganisms (GCM) 10K type strain sequencing project: providing services to taxonomists for standard genome sequencing and annotation.</title>
        <authorList>
            <consortium name="The Broad Institute Genomics Platform"/>
            <consortium name="The Broad Institute Genome Sequencing Center for Infectious Disease"/>
            <person name="Wu L."/>
            <person name="Ma J."/>
        </authorList>
    </citation>
    <scope>NUCLEOTIDE SEQUENCE [LARGE SCALE GENOMIC DNA]</scope>
    <source>
        <strain evidence="3">JCM 18198</strain>
    </source>
</reference>
<organism evidence="2 3">
    <name type="scientific">Flavobacterium hankyongi</name>
    <dbReference type="NCBI Taxonomy" id="1176532"/>
    <lineage>
        <taxon>Bacteria</taxon>
        <taxon>Pseudomonadati</taxon>
        <taxon>Bacteroidota</taxon>
        <taxon>Flavobacteriia</taxon>
        <taxon>Flavobacteriales</taxon>
        <taxon>Flavobacteriaceae</taxon>
        <taxon>Flavobacterium</taxon>
    </lineage>
</organism>
<sequence>MNFMTSWSGGKDSCYAMMKAVAIGLEPRVLLNMMNENGQVSRSHGLPLYILNQQAAKMNLPIVTIPATWSDYEVKFVDALRKLKSDYNLDAAVFGDIDLQPHRDWEEKVCKVAELEAILPLWKDDRVKLVKEMISEGIQTMIVSCNTQMGESYLGKIMTLELAEELEMKEIDSCGENGEFHTMVINCPLFSEAITLPEYTTKTYNDYCFVVWEIN</sequence>
<keyword evidence="3" id="KW-1185">Reference proteome</keyword>
<evidence type="ECO:0000259" key="1">
    <source>
        <dbReference type="Pfam" id="PF01902"/>
    </source>
</evidence>
<dbReference type="InterPro" id="IPR002761">
    <property type="entry name" value="Diphthami_syn_dom"/>
</dbReference>
<dbReference type="EMBL" id="BAABIP010000018">
    <property type="protein sequence ID" value="GAA4772492.1"/>
    <property type="molecule type" value="Genomic_DNA"/>
</dbReference>
<dbReference type="PANTHER" id="PTHR12196">
    <property type="entry name" value="DOMAIN OF UNKNOWN FUNCTION 71 DUF71 -CONTAINING PROTEIN"/>
    <property type="match status" value="1"/>
</dbReference>
<dbReference type="NCBIfam" id="TIGR00290">
    <property type="entry name" value="MJ0570_dom"/>
    <property type="match status" value="1"/>
</dbReference>
<proteinExistence type="predicted"/>
<dbReference type="Gene3D" id="3.40.50.620">
    <property type="entry name" value="HUPs"/>
    <property type="match status" value="1"/>
</dbReference>
<dbReference type="Pfam" id="PF01902">
    <property type="entry name" value="Diphthami_syn_2"/>
    <property type="match status" value="1"/>
</dbReference>
<evidence type="ECO:0000313" key="3">
    <source>
        <dbReference type="Proteomes" id="UP001500141"/>
    </source>
</evidence>
<dbReference type="Proteomes" id="UP001500141">
    <property type="component" value="Unassembled WGS sequence"/>
</dbReference>
<dbReference type="CDD" id="cd01994">
    <property type="entry name" value="AANH_PF0828-like"/>
    <property type="match status" value="1"/>
</dbReference>
<dbReference type="PANTHER" id="PTHR12196:SF2">
    <property type="entry name" value="DIPHTHINE--AMMONIA LIGASE"/>
    <property type="match status" value="1"/>
</dbReference>
<dbReference type="InterPro" id="IPR030662">
    <property type="entry name" value="DPH6/MJ0570"/>
</dbReference>
<protein>
    <submittedName>
        <fullName evidence="2">Diphthine--ammonia ligase</fullName>
    </submittedName>
</protein>
<dbReference type="SUPFAM" id="SSF52402">
    <property type="entry name" value="Adenine nucleotide alpha hydrolases-like"/>
    <property type="match status" value="1"/>
</dbReference>
<name>A0ABP9A2T5_9FLAO</name>
<keyword evidence="2" id="KW-0436">Ligase</keyword>
<gene>
    <name evidence="2" type="ORF">GCM10023230_23680</name>
</gene>
<evidence type="ECO:0000313" key="2">
    <source>
        <dbReference type="EMBL" id="GAA4772492.1"/>
    </source>
</evidence>
<feature type="domain" description="Diphthamide synthase" evidence="1">
    <location>
        <begin position="4"/>
        <end position="210"/>
    </location>
</feature>
<accession>A0ABP9A2T5</accession>